<dbReference type="InterPro" id="IPR036220">
    <property type="entry name" value="UDP-Glc/GDP-Man_DH_C_sf"/>
</dbReference>
<dbReference type="PANTHER" id="PTHR43491">
    <property type="entry name" value="UDP-N-ACETYL-D-MANNOSAMINE DEHYDROGENASE"/>
    <property type="match status" value="1"/>
</dbReference>
<sequence>MNGSKILLLGLAYKKGTSDWRESPSIHVADLLAAAGADITFCDPYIAEVNARDLHYPLVEFNEHELSAADLVVVLVDHPEFDPALIASAAGLVFDSKNVLRTTSHRGEVL</sequence>
<feature type="domain" description="UDP-glucose/GDP-mannose dehydrogenase C-terminal" evidence="1">
    <location>
        <begin position="7"/>
        <end position="102"/>
    </location>
</feature>
<dbReference type="PANTHER" id="PTHR43491:SF1">
    <property type="entry name" value="UDP-N-ACETYL-D-MANNOSAMINE DEHYDROGENASE"/>
    <property type="match status" value="1"/>
</dbReference>
<dbReference type="SMART" id="SM00984">
    <property type="entry name" value="UDPG_MGDP_dh_C"/>
    <property type="match status" value="1"/>
</dbReference>
<dbReference type="EMBL" id="CAEZSR010000125">
    <property type="protein sequence ID" value="CAB4576674.1"/>
    <property type="molecule type" value="Genomic_DNA"/>
</dbReference>
<organism evidence="2">
    <name type="scientific">freshwater metagenome</name>
    <dbReference type="NCBI Taxonomy" id="449393"/>
    <lineage>
        <taxon>unclassified sequences</taxon>
        <taxon>metagenomes</taxon>
        <taxon>ecological metagenomes</taxon>
    </lineage>
</organism>
<gene>
    <name evidence="2" type="ORF">UFOPK1493_02757</name>
</gene>
<dbReference type="SUPFAM" id="SSF52413">
    <property type="entry name" value="UDP-glucose/GDP-mannose dehydrogenase C-terminal domain"/>
    <property type="match status" value="1"/>
</dbReference>
<reference evidence="2" key="1">
    <citation type="submission" date="2020-05" db="EMBL/GenBank/DDBJ databases">
        <authorList>
            <person name="Chiriac C."/>
            <person name="Salcher M."/>
            <person name="Ghai R."/>
            <person name="Kavagutti S V."/>
        </authorList>
    </citation>
    <scope>NUCLEOTIDE SEQUENCE</scope>
</reference>
<dbReference type="Gene3D" id="3.40.50.720">
    <property type="entry name" value="NAD(P)-binding Rossmann-like Domain"/>
    <property type="match status" value="1"/>
</dbReference>
<dbReference type="InterPro" id="IPR028359">
    <property type="entry name" value="UDP_ManNAc/GlcNAc_DH"/>
</dbReference>
<evidence type="ECO:0000259" key="1">
    <source>
        <dbReference type="SMART" id="SM00984"/>
    </source>
</evidence>
<dbReference type="GO" id="GO:0016616">
    <property type="term" value="F:oxidoreductase activity, acting on the CH-OH group of donors, NAD or NADP as acceptor"/>
    <property type="evidence" value="ECO:0007669"/>
    <property type="project" value="InterPro"/>
</dbReference>
<dbReference type="InterPro" id="IPR014027">
    <property type="entry name" value="UDP-Glc/GDP-Man_DH_C"/>
</dbReference>
<dbReference type="Pfam" id="PF03720">
    <property type="entry name" value="UDPG_MGDP_dh_C"/>
    <property type="match status" value="1"/>
</dbReference>
<accession>A0A6J6ENR6</accession>
<proteinExistence type="predicted"/>
<name>A0A6J6ENR6_9ZZZZ</name>
<dbReference type="GO" id="GO:0016628">
    <property type="term" value="F:oxidoreductase activity, acting on the CH-CH group of donors, NAD or NADP as acceptor"/>
    <property type="evidence" value="ECO:0007669"/>
    <property type="project" value="InterPro"/>
</dbReference>
<protein>
    <submittedName>
        <fullName evidence="2">Unannotated protein</fullName>
    </submittedName>
</protein>
<evidence type="ECO:0000313" key="2">
    <source>
        <dbReference type="EMBL" id="CAB4576674.1"/>
    </source>
</evidence>
<dbReference type="GO" id="GO:0051287">
    <property type="term" value="F:NAD binding"/>
    <property type="evidence" value="ECO:0007669"/>
    <property type="project" value="InterPro"/>
</dbReference>
<dbReference type="GO" id="GO:0000271">
    <property type="term" value="P:polysaccharide biosynthetic process"/>
    <property type="evidence" value="ECO:0007669"/>
    <property type="project" value="InterPro"/>
</dbReference>
<dbReference type="AlphaFoldDB" id="A0A6J6ENR6"/>